<keyword evidence="3" id="KW-0812">Transmembrane</keyword>
<comment type="caution">
    <text evidence="4">The sequence shown here is derived from an EMBL/GenBank/DDBJ whole genome shotgun (WGS) entry which is preliminary data.</text>
</comment>
<evidence type="ECO:0000313" key="4">
    <source>
        <dbReference type="EMBL" id="TKB46464.1"/>
    </source>
</evidence>
<organism evidence="4 5">
    <name type="scientific">Ferrimonas sediminicola</name>
    <dbReference type="NCBI Taxonomy" id="2569538"/>
    <lineage>
        <taxon>Bacteria</taxon>
        <taxon>Pseudomonadati</taxon>
        <taxon>Pseudomonadota</taxon>
        <taxon>Gammaproteobacteria</taxon>
        <taxon>Alteromonadales</taxon>
        <taxon>Ferrimonadaceae</taxon>
        <taxon>Ferrimonas</taxon>
    </lineage>
</organism>
<dbReference type="InterPro" id="IPR000462">
    <property type="entry name" value="CDP-OH_P_trans"/>
</dbReference>
<dbReference type="InterPro" id="IPR014472">
    <property type="entry name" value="CHOPT"/>
</dbReference>
<evidence type="ECO:0000313" key="5">
    <source>
        <dbReference type="Proteomes" id="UP000305674"/>
    </source>
</evidence>
<gene>
    <name evidence="4" type="ORF">FCL40_17885</name>
</gene>
<feature type="transmembrane region" description="Helical" evidence="3">
    <location>
        <begin position="48"/>
        <end position="67"/>
    </location>
</feature>
<sequence>MNTFDLSFGGESYQKIVTKGNGLPYTKYINRPVAWFFTQRLYKVSPNLISLSAFLFLLIGLVAFYMPENKLDCLLLFFVLFINYALDSTDGQVSRLTGKGTKLGEWLDHSLDGLRIIIVNVYLILVVVNTIEFPSVSPVLFLCLISQVGLYIVGTLRQKVLNVDIAKEIRNSSRGKLATLILLPADYGVFMFLFLIASNPKLLYSVYSLYGLYNFGLLVVTMITIFVSQMKGR</sequence>
<dbReference type="InterPro" id="IPR043130">
    <property type="entry name" value="CDP-OH_PTrfase_TM_dom"/>
</dbReference>
<feature type="transmembrane region" description="Helical" evidence="3">
    <location>
        <begin position="137"/>
        <end position="156"/>
    </location>
</feature>
<feature type="transmembrane region" description="Helical" evidence="3">
    <location>
        <begin position="177"/>
        <end position="197"/>
    </location>
</feature>
<evidence type="ECO:0000256" key="3">
    <source>
        <dbReference type="SAM" id="Phobius"/>
    </source>
</evidence>
<dbReference type="PANTHER" id="PTHR10414">
    <property type="entry name" value="ETHANOLAMINEPHOSPHOTRANSFERASE"/>
    <property type="match status" value="1"/>
</dbReference>
<dbReference type="Pfam" id="PF01066">
    <property type="entry name" value="CDP-OH_P_transf"/>
    <property type="match status" value="1"/>
</dbReference>
<feature type="transmembrane region" description="Helical" evidence="3">
    <location>
        <begin position="209"/>
        <end position="227"/>
    </location>
</feature>
<dbReference type="GO" id="GO:0008654">
    <property type="term" value="P:phospholipid biosynthetic process"/>
    <property type="evidence" value="ECO:0007669"/>
    <property type="project" value="InterPro"/>
</dbReference>
<comment type="subcellular location">
    <subcellularLocation>
        <location evidence="1">Membrane</location>
    </subcellularLocation>
</comment>
<dbReference type="OrthoDB" id="7390033at2"/>
<dbReference type="Gene3D" id="1.20.120.1760">
    <property type="match status" value="1"/>
</dbReference>
<keyword evidence="2 3" id="KW-0472">Membrane</keyword>
<name>A0A4U1B879_9GAMM</name>
<evidence type="ECO:0000256" key="2">
    <source>
        <dbReference type="ARBA" id="ARBA00023136"/>
    </source>
</evidence>
<protein>
    <submittedName>
        <fullName evidence="4">CDP-alcohol phosphatidyltransferase family protein</fullName>
    </submittedName>
</protein>
<proteinExistence type="predicted"/>
<dbReference type="EMBL" id="SWCI01000021">
    <property type="protein sequence ID" value="TKB46464.1"/>
    <property type="molecule type" value="Genomic_DNA"/>
</dbReference>
<keyword evidence="3" id="KW-1133">Transmembrane helix</keyword>
<dbReference type="PANTHER" id="PTHR10414:SF37">
    <property type="entry name" value="BB IN A BOXCAR, ISOFORM C"/>
    <property type="match status" value="1"/>
</dbReference>
<dbReference type="GO" id="GO:0016780">
    <property type="term" value="F:phosphotransferase activity, for other substituted phosphate groups"/>
    <property type="evidence" value="ECO:0007669"/>
    <property type="project" value="InterPro"/>
</dbReference>
<dbReference type="GO" id="GO:0016020">
    <property type="term" value="C:membrane"/>
    <property type="evidence" value="ECO:0007669"/>
    <property type="project" value="UniProtKB-SubCell"/>
</dbReference>
<reference evidence="4 5" key="1">
    <citation type="submission" date="2019-04" db="EMBL/GenBank/DDBJ databases">
        <authorList>
            <person name="Hwang J.C."/>
        </authorList>
    </citation>
    <scope>NUCLEOTIDE SEQUENCE [LARGE SCALE GENOMIC DNA]</scope>
    <source>
        <strain evidence="4 5">IMCC35001</strain>
    </source>
</reference>
<accession>A0A4U1B879</accession>
<keyword evidence="5" id="KW-1185">Reference proteome</keyword>
<dbReference type="RefSeq" id="WP_136854634.1">
    <property type="nucleotide sequence ID" value="NZ_SWCI01000021.1"/>
</dbReference>
<evidence type="ECO:0000256" key="1">
    <source>
        <dbReference type="ARBA" id="ARBA00004370"/>
    </source>
</evidence>
<keyword evidence="4" id="KW-0808">Transferase</keyword>
<dbReference type="AlphaFoldDB" id="A0A4U1B879"/>
<dbReference type="Proteomes" id="UP000305674">
    <property type="component" value="Unassembled WGS sequence"/>
</dbReference>